<keyword evidence="5" id="KW-0539">Nucleus</keyword>
<reference evidence="9" key="1">
    <citation type="submission" date="2022-04" db="EMBL/GenBank/DDBJ databases">
        <title>Carnegiea gigantea Genome sequencing and assembly v2.</title>
        <authorList>
            <person name="Copetti D."/>
            <person name="Sanderson M.J."/>
            <person name="Burquez A."/>
            <person name="Wojciechowski M.F."/>
        </authorList>
    </citation>
    <scope>NUCLEOTIDE SEQUENCE</scope>
    <source>
        <strain evidence="9">SGP5-SGP5p</strain>
        <tissue evidence="9">Aerial part</tissue>
    </source>
</reference>
<dbReference type="PROSITE" id="PS50102">
    <property type="entry name" value="RRM"/>
    <property type="match status" value="1"/>
</dbReference>
<dbReference type="InterPro" id="IPR051106">
    <property type="entry name" value="RNA-bind/splicing_reg"/>
</dbReference>
<evidence type="ECO:0000313" key="10">
    <source>
        <dbReference type="Proteomes" id="UP001153076"/>
    </source>
</evidence>
<dbReference type="CDD" id="cd00590">
    <property type="entry name" value="RRM_SF"/>
    <property type="match status" value="1"/>
</dbReference>
<comment type="caution">
    <text evidence="9">The sequence shown here is derived from an EMBL/GenBank/DDBJ whole genome shotgun (WGS) entry which is preliminary data.</text>
</comment>
<dbReference type="EMBL" id="JAKOGI010000016">
    <property type="protein sequence ID" value="KAJ8450401.1"/>
    <property type="molecule type" value="Genomic_DNA"/>
</dbReference>
<name>A0A9Q1KT15_9CARY</name>
<comment type="subcellular location">
    <subcellularLocation>
        <location evidence="1">Nucleus</location>
    </subcellularLocation>
</comment>
<evidence type="ECO:0000313" key="9">
    <source>
        <dbReference type="EMBL" id="KAJ8450401.1"/>
    </source>
</evidence>
<feature type="domain" description="RRM" evidence="8">
    <location>
        <begin position="3"/>
        <end position="80"/>
    </location>
</feature>
<dbReference type="SUPFAM" id="SSF54928">
    <property type="entry name" value="RNA-binding domain, RBD"/>
    <property type="match status" value="1"/>
</dbReference>
<evidence type="ECO:0000259" key="8">
    <source>
        <dbReference type="PROSITE" id="PS50102"/>
    </source>
</evidence>
<dbReference type="InterPro" id="IPR000504">
    <property type="entry name" value="RRM_dom"/>
</dbReference>
<keyword evidence="4" id="KW-0508">mRNA splicing</keyword>
<evidence type="ECO:0000256" key="6">
    <source>
        <dbReference type="PROSITE-ProRule" id="PRU00176"/>
    </source>
</evidence>
<organism evidence="9 10">
    <name type="scientific">Carnegiea gigantea</name>
    <dbReference type="NCBI Taxonomy" id="171969"/>
    <lineage>
        <taxon>Eukaryota</taxon>
        <taxon>Viridiplantae</taxon>
        <taxon>Streptophyta</taxon>
        <taxon>Embryophyta</taxon>
        <taxon>Tracheophyta</taxon>
        <taxon>Spermatophyta</taxon>
        <taxon>Magnoliopsida</taxon>
        <taxon>eudicotyledons</taxon>
        <taxon>Gunneridae</taxon>
        <taxon>Pentapetalae</taxon>
        <taxon>Caryophyllales</taxon>
        <taxon>Cactineae</taxon>
        <taxon>Cactaceae</taxon>
        <taxon>Cactoideae</taxon>
        <taxon>Echinocereeae</taxon>
        <taxon>Carnegiea</taxon>
    </lineage>
</organism>
<protein>
    <recommendedName>
        <fullName evidence="8">RRM domain-containing protein</fullName>
    </recommendedName>
</protein>
<dbReference type="PANTHER" id="PTHR48028">
    <property type="entry name" value="GLYCINE-RICH RNA-BINDING PROTEIN RZ1A"/>
    <property type="match status" value="1"/>
</dbReference>
<evidence type="ECO:0000256" key="1">
    <source>
        <dbReference type="ARBA" id="ARBA00004123"/>
    </source>
</evidence>
<evidence type="ECO:0000256" key="2">
    <source>
        <dbReference type="ARBA" id="ARBA00022664"/>
    </source>
</evidence>
<dbReference type="GO" id="GO:0006397">
    <property type="term" value="P:mRNA processing"/>
    <property type="evidence" value="ECO:0007669"/>
    <property type="project" value="UniProtKB-KW"/>
</dbReference>
<keyword evidence="3 6" id="KW-0694">RNA-binding</keyword>
<dbReference type="Gene3D" id="3.30.70.330">
    <property type="match status" value="1"/>
</dbReference>
<keyword evidence="2" id="KW-0507">mRNA processing</keyword>
<evidence type="ECO:0000256" key="4">
    <source>
        <dbReference type="ARBA" id="ARBA00023187"/>
    </source>
</evidence>
<feature type="compositionally biased region" description="Low complexity" evidence="7">
    <location>
        <begin position="424"/>
        <end position="436"/>
    </location>
</feature>
<dbReference type="AlphaFoldDB" id="A0A9Q1KT15"/>
<dbReference type="Proteomes" id="UP001153076">
    <property type="component" value="Unassembled WGS sequence"/>
</dbReference>
<dbReference type="InterPro" id="IPR035979">
    <property type="entry name" value="RBD_domain_sf"/>
</dbReference>
<dbReference type="OrthoDB" id="1749483at2759"/>
<accession>A0A9Q1KT15</accession>
<dbReference type="GO" id="GO:0005634">
    <property type="term" value="C:nucleus"/>
    <property type="evidence" value="ECO:0007669"/>
    <property type="project" value="UniProtKB-SubCell"/>
</dbReference>
<dbReference type="InterPro" id="IPR012677">
    <property type="entry name" value="Nucleotide-bd_a/b_plait_sf"/>
</dbReference>
<dbReference type="PANTHER" id="PTHR48028:SF4">
    <property type="entry name" value="SC35-LIKE SPLICING FACTOR"/>
    <property type="match status" value="1"/>
</dbReference>
<evidence type="ECO:0000256" key="5">
    <source>
        <dbReference type="ARBA" id="ARBA00023242"/>
    </source>
</evidence>
<dbReference type="GO" id="GO:0008380">
    <property type="term" value="P:RNA splicing"/>
    <property type="evidence" value="ECO:0007669"/>
    <property type="project" value="UniProtKB-KW"/>
</dbReference>
<dbReference type="Pfam" id="PF00076">
    <property type="entry name" value="RRM_1"/>
    <property type="match status" value="1"/>
</dbReference>
<evidence type="ECO:0000256" key="3">
    <source>
        <dbReference type="ARBA" id="ARBA00022884"/>
    </source>
</evidence>
<keyword evidence="10" id="KW-1185">Reference proteome</keyword>
<proteinExistence type="predicted"/>
<dbReference type="GO" id="GO:0003723">
    <property type="term" value="F:RNA binding"/>
    <property type="evidence" value="ECO:0007669"/>
    <property type="project" value="UniProtKB-UniRule"/>
</dbReference>
<gene>
    <name evidence="9" type="ORF">Cgig2_004858</name>
</gene>
<sequence length="486" mass="56013">MRIYSLVDNLPQQLDQYGLKGIFRKAGRVSDVYIPFRKTRRMRKFGFVRFWSQGEATKSILILNNSIVRGCKIHVPMAKYEKRRRQGKHSVEFFRDSKHNMQQTGKVWRKKNKFRDNSVEAKDLRFSQEGQRDSKILHEEVNSEFISWLNRSLVCTSDDPRDLAALASALISGYRQCTKIYSLSSFKFILTFPTVEQMEEALNNHQELDLWFSEVKRWDKYEYCETRMVWLEIIGVPPHGWKWENFKKIADIWGKLICLAKPIIRTESFESMKILIREIGPAIQVIQTVQKSPNSSSMEAMDSNEGVLGFEDIEDDVASANVAQDDSRRLDTVAIEDDDDHEVVKEAEDVSNEDKQANGVLETASIQQLEQEQQILAKMFASPVQLDNTTAETLEKNKKAKTTYKRKSIASRRILTRRRKMLQSSSKSTDNSNKTSEGTRQLARDVLKIGKILGVAVIDKEDATIKRITTSLKKEKKARAQERAEG</sequence>
<feature type="region of interest" description="Disordered" evidence="7">
    <location>
        <begin position="418"/>
        <end position="439"/>
    </location>
</feature>
<dbReference type="SMART" id="SM00360">
    <property type="entry name" value="RRM"/>
    <property type="match status" value="1"/>
</dbReference>
<evidence type="ECO:0000256" key="7">
    <source>
        <dbReference type="SAM" id="MobiDB-lite"/>
    </source>
</evidence>